<dbReference type="Proteomes" id="UP000825701">
    <property type="component" value="Chromosome"/>
</dbReference>
<evidence type="ECO:0000313" key="1">
    <source>
        <dbReference type="EMBL" id="QZN99773.1"/>
    </source>
</evidence>
<dbReference type="EMBL" id="CP081869">
    <property type="protein sequence ID" value="QZN99773.1"/>
    <property type="molecule type" value="Genomic_DNA"/>
</dbReference>
<evidence type="ECO:0000313" key="2">
    <source>
        <dbReference type="Proteomes" id="UP000825701"/>
    </source>
</evidence>
<organism evidence="1 2">
    <name type="scientific">Chenggangzhangella methanolivorans</name>
    <dbReference type="NCBI Taxonomy" id="1437009"/>
    <lineage>
        <taxon>Bacteria</taxon>
        <taxon>Pseudomonadati</taxon>
        <taxon>Pseudomonadota</taxon>
        <taxon>Alphaproteobacteria</taxon>
        <taxon>Hyphomicrobiales</taxon>
        <taxon>Methylopilaceae</taxon>
        <taxon>Chenggangzhangella</taxon>
    </lineage>
</organism>
<protein>
    <submittedName>
        <fullName evidence="1">Uncharacterized protein</fullName>
    </submittedName>
</protein>
<dbReference type="AlphaFoldDB" id="A0A9E6R834"/>
<accession>A0A9E6R834</accession>
<dbReference type="KEGG" id="cmet:K6K41_24425"/>
<reference evidence="1" key="1">
    <citation type="submission" date="2021-08" db="EMBL/GenBank/DDBJ databases">
        <authorList>
            <person name="Zhang H."/>
            <person name="Xu M."/>
            <person name="Yu Z."/>
            <person name="Yang L."/>
            <person name="Cai Y."/>
        </authorList>
    </citation>
    <scope>NUCLEOTIDE SEQUENCE</scope>
    <source>
        <strain evidence="1">CHL1</strain>
    </source>
</reference>
<name>A0A9E6R834_9HYPH</name>
<gene>
    <name evidence="1" type="ORF">K6K41_24425</name>
</gene>
<dbReference type="RefSeq" id="WP_261402882.1">
    <property type="nucleotide sequence ID" value="NZ_CP081869.1"/>
</dbReference>
<keyword evidence="2" id="KW-1185">Reference proteome</keyword>
<proteinExistence type="predicted"/>
<sequence length="256" mass="28774">MSVHSILFKGPMVRALLDGTKTQTRRALSRSNTLWNGGSWPFGRAFDDLNRHRAWVDGGPSPSGHPGPYLKAPWAGEEEGSWARIYPKVQPGDHLWVRETWSISSIYDGCRPRDLNPERVPLWCGIRYAATQERLGIKDRAAIHMPRWASRLTLEVTEVRVERLQDISEADAIAEGVAQRRDGWFAVIDERRGLTGAAPDARSAYAMLWDRINGAGAWDANPWVAVYGFTVQRRNVDQPKPDPDPADCFDIEEVAS</sequence>